<keyword evidence="3" id="KW-1185">Reference proteome</keyword>
<protein>
    <submittedName>
        <fullName evidence="2">Uncharacterized protein</fullName>
    </submittedName>
</protein>
<evidence type="ECO:0000313" key="3">
    <source>
        <dbReference type="Proteomes" id="UP001273166"/>
    </source>
</evidence>
<name>A0AAJ0GZN2_9PEZI</name>
<keyword evidence="1" id="KW-1133">Transmembrane helix</keyword>
<dbReference type="PANTHER" id="PTHR33973">
    <property type="entry name" value="OS07G0153300 PROTEIN"/>
    <property type="match status" value="1"/>
</dbReference>
<evidence type="ECO:0000256" key="1">
    <source>
        <dbReference type="SAM" id="Phobius"/>
    </source>
</evidence>
<keyword evidence="1" id="KW-0472">Membrane</keyword>
<feature type="transmembrane region" description="Helical" evidence="1">
    <location>
        <begin position="342"/>
        <end position="360"/>
    </location>
</feature>
<dbReference type="InterPro" id="IPR010775">
    <property type="entry name" value="DUF1365"/>
</dbReference>
<comment type="caution">
    <text evidence="2">The sequence shown here is derived from an EMBL/GenBank/DDBJ whole genome shotgun (WGS) entry which is preliminary data.</text>
</comment>
<dbReference type="Pfam" id="PF07103">
    <property type="entry name" value="DUF1365"/>
    <property type="match status" value="1"/>
</dbReference>
<dbReference type="Proteomes" id="UP001273166">
    <property type="component" value="Unassembled WGS sequence"/>
</dbReference>
<feature type="transmembrane region" description="Helical" evidence="1">
    <location>
        <begin position="54"/>
        <end position="75"/>
    </location>
</feature>
<keyword evidence="1" id="KW-0812">Transmembrane</keyword>
<sequence length="617" mass="69502">MDVLQLVYPAAAFTAICFPVSGPVDAALLALSLVLRQRYLFAGILNFMPSREAFMATLAFSSILAWSICALSWVLRTRREEVGTQRWNGPGRVLLFPCRTFHSRLFPKQHSFDYPYLAVGVPVGFDGNAGGMVTVRTKRTSGLFSWSSLLPDVPKAWFTVDPGDYLERGKAELGLRGKLDRYLRSQGVDPATYPHAYFVTAAPFLGYNSNPTSFWYLYDAGKRLAAMILDVNNTFGERRLYFLTSSSDRQIQSDCSLESPGDEGATFEQSWPKDFHVSPFSSRKGSYTLSACDPLGPFMQGTGSVTNTITLTSSKGHPKLVATLRPESAALDPYAMSTYQKFRFLASWWWVGFATFPLILKEAFGLNFRRKLHVWYRPEPLKGTIARTADPTERKLEPIFRRYLQHLVEQSPAALAVKYIASGTSGGTEQVMMKSRAARRGAGAGPEELEFRVLTPLFYRRFVYYAHDFEAFFCELHDSCTIWVSRPDLLPMFALRIPPPPLKTSDFSDYAYFKMVQHLRVRPERIVRPLTSVAKPPAQPQPVDIRNFRISSMDAYVSAHEDSAARETYKRCVLKLFVADRFAFGSMLLLELQRLVVKACLAWFISAVLTTDLGGFP</sequence>
<dbReference type="RefSeq" id="XP_062724891.1">
    <property type="nucleotide sequence ID" value="XM_062867791.1"/>
</dbReference>
<reference evidence="2" key="2">
    <citation type="submission" date="2023-06" db="EMBL/GenBank/DDBJ databases">
        <authorList>
            <consortium name="Lawrence Berkeley National Laboratory"/>
            <person name="Mondo S.J."/>
            <person name="Hensen N."/>
            <person name="Bonometti L."/>
            <person name="Westerberg I."/>
            <person name="Brannstrom I.O."/>
            <person name="Guillou S."/>
            <person name="Cros-Aarteil S."/>
            <person name="Calhoun S."/>
            <person name="Haridas S."/>
            <person name="Kuo A."/>
            <person name="Pangilinan J."/>
            <person name="Riley R."/>
            <person name="Labutti K."/>
            <person name="Andreopoulos B."/>
            <person name="Lipzen A."/>
            <person name="Chen C."/>
            <person name="Yanf M."/>
            <person name="Daum C."/>
            <person name="Ng V."/>
            <person name="Clum A."/>
            <person name="Steindorff A."/>
            <person name="Ohm R."/>
            <person name="Martin F."/>
            <person name="Silar P."/>
            <person name="Natvig D."/>
            <person name="Lalanne C."/>
            <person name="Gautier V."/>
            <person name="Ament-Velasquez S.L."/>
            <person name="Kruys A."/>
            <person name="Hutchinson M.I."/>
            <person name="Powell A.J."/>
            <person name="Barry K."/>
            <person name="Miller A.N."/>
            <person name="Grigoriev I.V."/>
            <person name="Debuchy R."/>
            <person name="Gladieux P."/>
            <person name="Thoren M.H."/>
            <person name="Johannesson H."/>
        </authorList>
    </citation>
    <scope>NUCLEOTIDE SEQUENCE</scope>
    <source>
        <strain evidence="2">CBS 333.67</strain>
    </source>
</reference>
<reference evidence="2" key="1">
    <citation type="journal article" date="2023" name="Mol. Phylogenet. Evol.">
        <title>Genome-scale phylogeny and comparative genomics of the fungal order Sordariales.</title>
        <authorList>
            <person name="Hensen N."/>
            <person name="Bonometti L."/>
            <person name="Westerberg I."/>
            <person name="Brannstrom I.O."/>
            <person name="Guillou S."/>
            <person name="Cros-Aarteil S."/>
            <person name="Calhoun S."/>
            <person name="Haridas S."/>
            <person name="Kuo A."/>
            <person name="Mondo S."/>
            <person name="Pangilinan J."/>
            <person name="Riley R."/>
            <person name="LaButti K."/>
            <person name="Andreopoulos B."/>
            <person name="Lipzen A."/>
            <person name="Chen C."/>
            <person name="Yan M."/>
            <person name="Daum C."/>
            <person name="Ng V."/>
            <person name="Clum A."/>
            <person name="Steindorff A."/>
            <person name="Ohm R.A."/>
            <person name="Martin F."/>
            <person name="Silar P."/>
            <person name="Natvig D.O."/>
            <person name="Lalanne C."/>
            <person name="Gautier V."/>
            <person name="Ament-Velasquez S.L."/>
            <person name="Kruys A."/>
            <person name="Hutchinson M.I."/>
            <person name="Powell A.J."/>
            <person name="Barry K."/>
            <person name="Miller A.N."/>
            <person name="Grigoriev I.V."/>
            <person name="Debuchy R."/>
            <person name="Gladieux P."/>
            <person name="Hiltunen Thoren M."/>
            <person name="Johannesson H."/>
        </authorList>
    </citation>
    <scope>NUCLEOTIDE SEQUENCE</scope>
    <source>
        <strain evidence="2">CBS 333.67</strain>
    </source>
</reference>
<dbReference type="GeneID" id="87886620"/>
<dbReference type="AlphaFoldDB" id="A0AAJ0GZN2"/>
<proteinExistence type="predicted"/>
<accession>A0AAJ0GZN2</accession>
<dbReference type="PANTHER" id="PTHR33973:SF4">
    <property type="entry name" value="OS07G0153300 PROTEIN"/>
    <property type="match status" value="1"/>
</dbReference>
<evidence type="ECO:0000313" key="2">
    <source>
        <dbReference type="EMBL" id="KAK3309111.1"/>
    </source>
</evidence>
<dbReference type="EMBL" id="JAUDZG010000002">
    <property type="protein sequence ID" value="KAK3309111.1"/>
    <property type="molecule type" value="Genomic_DNA"/>
</dbReference>
<feature type="transmembrane region" description="Helical" evidence="1">
    <location>
        <begin position="6"/>
        <end position="34"/>
    </location>
</feature>
<gene>
    <name evidence="2" type="ORF">B0T15DRAFT_509500</name>
</gene>
<organism evidence="2 3">
    <name type="scientific">Chaetomium strumarium</name>
    <dbReference type="NCBI Taxonomy" id="1170767"/>
    <lineage>
        <taxon>Eukaryota</taxon>
        <taxon>Fungi</taxon>
        <taxon>Dikarya</taxon>
        <taxon>Ascomycota</taxon>
        <taxon>Pezizomycotina</taxon>
        <taxon>Sordariomycetes</taxon>
        <taxon>Sordariomycetidae</taxon>
        <taxon>Sordariales</taxon>
        <taxon>Chaetomiaceae</taxon>
        <taxon>Chaetomium</taxon>
    </lineage>
</organism>